<dbReference type="PANTHER" id="PTHR37483">
    <property type="entry name" value="UPF0125 PROTEIN RATB"/>
    <property type="match status" value="1"/>
</dbReference>
<dbReference type="Proteomes" id="UP000501466">
    <property type="component" value="Chromosome"/>
</dbReference>
<name>A0A6F8PPA0_9GAMM</name>
<dbReference type="PANTHER" id="PTHR37483:SF1">
    <property type="entry name" value="UPF0125 PROTEIN RATB"/>
    <property type="match status" value="1"/>
</dbReference>
<dbReference type="EMBL" id="AP021888">
    <property type="protein sequence ID" value="BBP43874.1"/>
    <property type="molecule type" value="Genomic_DNA"/>
</dbReference>
<evidence type="ECO:0000256" key="1">
    <source>
        <dbReference type="ARBA" id="ARBA00010645"/>
    </source>
</evidence>
<protein>
    <recommendedName>
        <fullName evidence="2">UPF0125 protein THMIRHAT_16200</fullName>
    </recommendedName>
</protein>
<evidence type="ECO:0000313" key="4">
    <source>
        <dbReference type="Proteomes" id="UP000501466"/>
    </source>
</evidence>
<proteinExistence type="inferred from homology"/>
<gene>
    <name evidence="3" type="ORF">THMIRHAT_16200</name>
</gene>
<keyword evidence="4" id="KW-1185">Reference proteome</keyword>
<dbReference type="InterPro" id="IPR005346">
    <property type="entry name" value="RnfH"/>
</dbReference>
<dbReference type="KEGG" id="tzo:THMIRHAT_16200"/>
<dbReference type="InterPro" id="IPR016155">
    <property type="entry name" value="Mopterin_synth/thiamin_S_b"/>
</dbReference>
<accession>A0A6F8PPA0</accession>
<dbReference type="RefSeq" id="WP_243831419.1">
    <property type="nucleotide sequence ID" value="NZ_AP021888.1"/>
</dbReference>
<dbReference type="HAMAP" id="MF_00460">
    <property type="entry name" value="UPF0125_RnfH"/>
    <property type="match status" value="1"/>
</dbReference>
<evidence type="ECO:0000256" key="2">
    <source>
        <dbReference type="HAMAP-Rule" id="MF_00460"/>
    </source>
</evidence>
<organism evidence="3 4">
    <name type="scientific">Thiosulfativibrio zosterae</name>
    <dbReference type="NCBI Taxonomy" id="2675053"/>
    <lineage>
        <taxon>Bacteria</taxon>
        <taxon>Pseudomonadati</taxon>
        <taxon>Pseudomonadota</taxon>
        <taxon>Gammaproteobacteria</taxon>
        <taxon>Thiotrichales</taxon>
        <taxon>Piscirickettsiaceae</taxon>
        <taxon>Thiosulfativibrio</taxon>
    </lineage>
</organism>
<dbReference type="Gene3D" id="3.10.20.280">
    <property type="entry name" value="RnfH-like"/>
    <property type="match status" value="1"/>
</dbReference>
<dbReference type="Pfam" id="PF03658">
    <property type="entry name" value="Ub-RnfH"/>
    <property type="match status" value="1"/>
</dbReference>
<dbReference type="AlphaFoldDB" id="A0A6F8PPA0"/>
<sequence length="100" mass="11502">MEADSKMIFVEIAYGLVDKQYLYGFEVPEGSTIEQAVLLSPLIKEIPDLNYEQVGIFAKLMPASTVLKAGDRIEVYRPLKIDPRKRRRDSVEKERKESIK</sequence>
<dbReference type="InterPro" id="IPR037021">
    <property type="entry name" value="RnfH_sf"/>
</dbReference>
<reference evidence="4" key="1">
    <citation type="submission" date="2019-11" db="EMBL/GenBank/DDBJ databases">
        <title>Isolation and characterization of two novel species in the genus Thiomicrorhabdus.</title>
        <authorList>
            <person name="Mochizuki J."/>
            <person name="Kojima H."/>
            <person name="Fukui M."/>
        </authorList>
    </citation>
    <scope>NUCLEOTIDE SEQUENCE [LARGE SCALE GENOMIC DNA]</scope>
    <source>
        <strain evidence="4">AkT22</strain>
    </source>
</reference>
<evidence type="ECO:0000313" key="3">
    <source>
        <dbReference type="EMBL" id="BBP43874.1"/>
    </source>
</evidence>
<dbReference type="SUPFAM" id="SSF54285">
    <property type="entry name" value="MoaD/ThiS"/>
    <property type="match status" value="1"/>
</dbReference>
<comment type="similarity">
    <text evidence="1 2">Belongs to the UPF0125 (RnfH) family.</text>
</comment>